<sequence>MANTIYPCNGGIPAGPTCQAAVHRRVRIERHCRFPPPNGSLKGHFTSTISIHHI</sequence>
<proteinExistence type="predicted"/>
<accession>A0ABQ4MLN4</accession>
<protein>
    <submittedName>
        <fullName evidence="1">Uncharacterized protein</fullName>
    </submittedName>
</protein>
<evidence type="ECO:0000313" key="1">
    <source>
        <dbReference type="EMBL" id="GIP56897.1"/>
    </source>
</evidence>
<comment type="caution">
    <text evidence="1">The sequence shown here is derived from an EMBL/GenBank/DDBJ whole genome shotgun (WGS) entry which is preliminary data.</text>
</comment>
<dbReference type="EMBL" id="BOSM01000001">
    <property type="protein sequence ID" value="GIP56897.1"/>
    <property type="molecule type" value="Genomic_DNA"/>
</dbReference>
<keyword evidence="2" id="KW-1185">Reference proteome</keyword>
<gene>
    <name evidence="1" type="ORF">J15TS10_07110</name>
</gene>
<dbReference type="Proteomes" id="UP000681290">
    <property type="component" value="Unassembled WGS sequence"/>
</dbReference>
<organism evidence="1 2">
    <name type="scientific">Paenibacillus woosongensis</name>
    <dbReference type="NCBI Taxonomy" id="307580"/>
    <lineage>
        <taxon>Bacteria</taxon>
        <taxon>Bacillati</taxon>
        <taxon>Bacillota</taxon>
        <taxon>Bacilli</taxon>
        <taxon>Bacillales</taxon>
        <taxon>Paenibacillaceae</taxon>
        <taxon>Paenibacillus</taxon>
    </lineage>
</organism>
<name>A0ABQ4MLN4_9BACL</name>
<evidence type="ECO:0000313" key="2">
    <source>
        <dbReference type="Proteomes" id="UP000681290"/>
    </source>
</evidence>
<reference evidence="1 2" key="1">
    <citation type="submission" date="2021-03" db="EMBL/GenBank/DDBJ databases">
        <title>Antimicrobial resistance genes in bacteria isolated from Japanese honey, and their potential for conferring macrolide and lincosamide resistance in the American foulbrood pathogen Paenibacillus larvae.</title>
        <authorList>
            <person name="Okamoto M."/>
            <person name="Kumagai M."/>
            <person name="Kanamori H."/>
            <person name="Takamatsu D."/>
        </authorList>
    </citation>
    <scope>NUCLEOTIDE SEQUENCE [LARGE SCALE GENOMIC DNA]</scope>
    <source>
        <strain evidence="1 2">J15TS10</strain>
    </source>
</reference>